<dbReference type="InterPro" id="IPR009456">
    <property type="entry name" value="Moricin_fam"/>
</dbReference>
<protein>
    <submittedName>
        <fullName evidence="2">Moricin 1</fullName>
    </submittedName>
</protein>
<evidence type="ECO:0000313" key="2">
    <source>
        <dbReference type="EMBL" id="AYM26643.1"/>
    </source>
</evidence>
<dbReference type="RefSeq" id="XP_028156831.1">
    <property type="nucleotide sequence ID" value="XM_028301030.1"/>
</dbReference>
<name>A0A3G2BAH2_OSTFU</name>
<dbReference type="GO" id="GO:0042742">
    <property type="term" value="P:defense response to bacterium"/>
    <property type="evidence" value="ECO:0007669"/>
    <property type="project" value="InterPro"/>
</dbReference>
<dbReference type="InterPro" id="IPR037043">
    <property type="entry name" value="Moricin_sf"/>
</dbReference>
<organism evidence="2">
    <name type="scientific">Ostrinia furnacalis</name>
    <name type="common">Asian corn borer</name>
    <dbReference type="NCBI Taxonomy" id="93504"/>
    <lineage>
        <taxon>Eukaryota</taxon>
        <taxon>Metazoa</taxon>
        <taxon>Ecdysozoa</taxon>
        <taxon>Arthropoda</taxon>
        <taxon>Hexapoda</taxon>
        <taxon>Insecta</taxon>
        <taxon>Pterygota</taxon>
        <taxon>Neoptera</taxon>
        <taxon>Endopterygota</taxon>
        <taxon>Lepidoptera</taxon>
        <taxon>Glossata</taxon>
        <taxon>Ditrysia</taxon>
        <taxon>Pyraloidea</taxon>
        <taxon>Crambidae</taxon>
        <taxon>Pyraustinae</taxon>
        <taxon>Ostrinia</taxon>
    </lineage>
</organism>
<accession>A0A3G2BAH2</accession>
<dbReference type="OrthoDB" id="7429245at2759"/>
<feature type="chain" id="PRO_5018097608" evidence="1">
    <location>
        <begin position="23"/>
        <end position="63"/>
    </location>
</feature>
<proteinExistence type="evidence at transcript level"/>
<reference evidence="2" key="1">
    <citation type="submission" date="2018-01" db="EMBL/GenBank/DDBJ databases">
        <authorList>
            <person name="Tang T."/>
            <person name="Chen K."/>
            <person name="Zhao Y."/>
            <person name="Wang Y."/>
            <person name="Wang L."/>
            <person name="Zhang Y."/>
            <person name="Feng C."/>
        </authorList>
    </citation>
    <scope>NUCLEOTIDE SEQUENCE</scope>
</reference>
<dbReference type="Pfam" id="PF06451">
    <property type="entry name" value="Moricin"/>
    <property type="match status" value="1"/>
</dbReference>
<feature type="signal peptide" evidence="1">
    <location>
        <begin position="1"/>
        <end position="22"/>
    </location>
</feature>
<dbReference type="Gene3D" id="1.20.5.750">
    <property type="entry name" value="Moricin domain"/>
    <property type="match status" value="1"/>
</dbReference>
<keyword evidence="1" id="KW-0732">Signal</keyword>
<dbReference type="KEGG" id="ofu:114350294"/>
<evidence type="ECO:0000256" key="1">
    <source>
        <dbReference type="SAM" id="SignalP"/>
    </source>
</evidence>
<dbReference type="EMBL" id="MG770223">
    <property type="protein sequence ID" value="AYM26643.1"/>
    <property type="molecule type" value="mRNA"/>
</dbReference>
<dbReference type="GO" id="GO:0005576">
    <property type="term" value="C:extracellular region"/>
    <property type="evidence" value="ECO:0007669"/>
    <property type="project" value="InterPro"/>
</dbReference>
<dbReference type="GeneID" id="114350294"/>
<sequence>MKFTAIFMMVMALLAMFVGSHANPAPKVPVKQIGKAVGKGIGVLGAAGTAHEIYRNIKDRRSG</sequence>
<dbReference type="AlphaFoldDB" id="A0A3G2BAH2"/>